<evidence type="ECO:0000313" key="1">
    <source>
        <dbReference type="EMBL" id="EPR77710.1"/>
    </source>
</evidence>
<dbReference type="InParanoid" id="S7W4P6"/>
<evidence type="ECO:0000313" key="2">
    <source>
        <dbReference type="Proteomes" id="UP000014978"/>
    </source>
</evidence>
<dbReference type="HOGENOM" id="CLU_023594_0_0_1"/>
<name>S7W4P6_SPRLO</name>
<dbReference type="Proteomes" id="UP000014978">
    <property type="component" value="Unassembled WGS sequence"/>
</dbReference>
<organism evidence="1 2">
    <name type="scientific">Spraguea lophii (strain 42_110)</name>
    <name type="common">Microsporidian parasite</name>
    <dbReference type="NCBI Taxonomy" id="1358809"/>
    <lineage>
        <taxon>Eukaryota</taxon>
        <taxon>Fungi</taxon>
        <taxon>Fungi incertae sedis</taxon>
        <taxon>Microsporidia</taxon>
        <taxon>Spragueidae</taxon>
        <taxon>Spraguea</taxon>
    </lineage>
</organism>
<gene>
    <name evidence="1" type="ORF">SLOPH_746</name>
</gene>
<sequence>MRNQNLHIDLRSNPLRLGIDVDLQNPELITIEQVNQDILINIRYGEIRIPGFPEDINFDLDVKKIYEELNIPISEKLNLEKIRLCKIDKPGKHTKTKQEIKEMLRNIFDQTDSYKREEKLNFLMRRIETYYCYEDNQGLIQYSPTDYRKRNSIIDYFESIVITTTEMILDKQENVEEAFVRLLDHLDLNIILL</sequence>
<keyword evidence="2" id="KW-1185">Reference proteome</keyword>
<reference evidence="2" key="1">
    <citation type="journal article" date="2013" name="PLoS Genet.">
        <title>The genome of Spraguea lophii and the basis of host-microsporidian interactions.</title>
        <authorList>
            <person name="Campbell S.E."/>
            <person name="Williams T.A."/>
            <person name="Yousuf A."/>
            <person name="Soanes D.M."/>
            <person name="Paszkiewicz K.H."/>
            <person name="Williams B.A.P."/>
        </authorList>
    </citation>
    <scope>NUCLEOTIDE SEQUENCE [LARGE SCALE GENOMIC DNA]</scope>
    <source>
        <strain evidence="2">42_110</strain>
    </source>
</reference>
<dbReference type="EMBL" id="ATCN01001337">
    <property type="protein sequence ID" value="EPR77710.1"/>
    <property type="molecule type" value="Genomic_DNA"/>
</dbReference>
<protein>
    <submittedName>
        <fullName evidence="1">Uncharacterized protein</fullName>
    </submittedName>
</protein>
<dbReference type="AlphaFoldDB" id="S7W4P6"/>
<dbReference type="VEuPathDB" id="MicrosporidiaDB:SLOPH_746"/>
<accession>S7W4P6</accession>
<comment type="caution">
    <text evidence="1">The sequence shown here is derived from an EMBL/GenBank/DDBJ whole genome shotgun (WGS) entry which is preliminary data.</text>
</comment>
<proteinExistence type="predicted"/>